<dbReference type="AlphaFoldDB" id="A0A1I7XGR9"/>
<keyword evidence="1" id="KW-1133">Transmembrane helix</keyword>
<evidence type="ECO:0000313" key="2">
    <source>
        <dbReference type="Proteomes" id="UP000095283"/>
    </source>
</evidence>
<keyword evidence="1" id="KW-0472">Membrane</keyword>
<dbReference type="Proteomes" id="UP000095283">
    <property type="component" value="Unplaced"/>
</dbReference>
<feature type="transmembrane region" description="Helical" evidence="1">
    <location>
        <begin position="127"/>
        <end position="149"/>
    </location>
</feature>
<feature type="transmembrane region" description="Helical" evidence="1">
    <location>
        <begin position="187"/>
        <end position="213"/>
    </location>
</feature>
<reference evidence="3" key="1">
    <citation type="submission" date="2016-11" db="UniProtKB">
        <authorList>
            <consortium name="WormBaseParasite"/>
        </authorList>
    </citation>
    <scope>IDENTIFICATION</scope>
</reference>
<proteinExistence type="predicted"/>
<keyword evidence="2" id="KW-1185">Reference proteome</keyword>
<dbReference type="WBParaSite" id="Hba_16706">
    <property type="protein sequence ID" value="Hba_16706"/>
    <property type="gene ID" value="Hba_16706"/>
</dbReference>
<sequence>MTRPSAPMLTAEYHNYSDPQFNDYYGGYQPKEGTYPRTANAPRRVEVVTEKNIGCSVNPAASSKCVNVFLIIRSFCTLALYALLWSSGIRHEVIAYLAGYDAVTILTSFLMCCGISATQPFLCIPFVVLRTMEAFVCFCFCLAFGWSVIDRNSDPYRIILNLVRGLAKKFSIENVELQDLSYQICCLYLFISCTVFAAALYVCRIAWTCTMFVTDEYRRKRVRGNKDVARVMVASDELYTNY</sequence>
<evidence type="ECO:0000313" key="3">
    <source>
        <dbReference type="WBParaSite" id="Hba_16706"/>
    </source>
</evidence>
<organism evidence="2 3">
    <name type="scientific">Heterorhabditis bacteriophora</name>
    <name type="common">Entomopathogenic nematode worm</name>
    <dbReference type="NCBI Taxonomy" id="37862"/>
    <lineage>
        <taxon>Eukaryota</taxon>
        <taxon>Metazoa</taxon>
        <taxon>Ecdysozoa</taxon>
        <taxon>Nematoda</taxon>
        <taxon>Chromadorea</taxon>
        <taxon>Rhabditida</taxon>
        <taxon>Rhabditina</taxon>
        <taxon>Rhabditomorpha</taxon>
        <taxon>Strongyloidea</taxon>
        <taxon>Heterorhabditidae</taxon>
        <taxon>Heterorhabditis</taxon>
    </lineage>
</organism>
<evidence type="ECO:0000256" key="1">
    <source>
        <dbReference type="SAM" id="Phobius"/>
    </source>
</evidence>
<name>A0A1I7XGR9_HETBA</name>
<protein>
    <submittedName>
        <fullName evidence="3">MARVEL domain-containing protein</fullName>
    </submittedName>
</protein>
<accession>A0A1I7XGR9</accession>
<feature type="transmembrane region" description="Helical" evidence="1">
    <location>
        <begin position="93"/>
        <end position="115"/>
    </location>
</feature>
<keyword evidence="1" id="KW-0812">Transmembrane</keyword>
<feature type="transmembrane region" description="Helical" evidence="1">
    <location>
        <begin position="68"/>
        <end position="87"/>
    </location>
</feature>